<evidence type="ECO:0000256" key="1">
    <source>
        <dbReference type="ARBA" id="ARBA00004141"/>
    </source>
</evidence>
<dbReference type="SUPFAM" id="SSF103473">
    <property type="entry name" value="MFS general substrate transporter"/>
    <property type="match status" value="1"/>
</dbReference>
<dbReference type="GO" id="GO:0022857">
    <property type="term" value="F:transmembrane transporter activity"/>
    <property type="evidence" value="ECO:0007669"/>
    <property type="project" value="InterPro"/>
</dbReference>
<evidence type="ECO:0000256" key="5">
    <source>
        <dbReference type="SAM" id="MobiDB-lite"/>
    </source>
</evidence>
<reference evidence="7 8" key="1">
    <citation type="submission" date="2015-04" db="EMBL/GenBank/DDBJ databases">
        <authorList>
            <person name="Syromyatnikov M.Y."/>
            <person name="Popov V.N."/>
        </authorList>
    </citation>
    <scope>NUCLEOTIDE SEQUENCE [LARGE SCALE GENOMIC DNA]</scope>
    <source>
        <strain evidence="7">WF-38-12</strain>
    </source>
</reference>
<dbReference type="AlphaFoldDB" id="A0A0U1M0K3"/>
<dbReference type="EMBL" id="CVMT01000005">
    <property type="protein sequence ID" value="CRG89063.1"/>
    <property type="molecule type" value="Genomic_DNA"/>
</dbReference>
<accession>A0A0U1M0K3</accession>
<dbReference type="Gene3D" id="1.20.1250.20">
    <property type="entry name" value="MFS general substrate transporter like domains"/>
    <property type="match status" value="2"/>
</dbReference>
<feature type="transmembrane region" description="Helical" evidence="6">
    <location>
        <begin position="326"/>
        <end position="348"/>
    </location>
</feature>
<organism evidence="7 8">
    <name type="scientific">Talaromyces islandicus</name>
    <name type="common">Penicillium islandicum</name>
    <dbReference type="NCBI Taxonomy" id="28573"/>
    <lineage>
        <taxon>Eukaryota</taxon>
        <taxon>Fungi</taxon>
        <taxon>Dikarya</taxon>
        <taxon>Ascomycota</taxon>
        <taxon>Pezizomycotina</taxon>
        <taxon>Eurotiomycetes</taxon>
        <taxon>Eurotiomycetidae</taxon>
        <taxon>Eurotiales</taxon>
        <taxon>Trichocomaceae</taxon>
        <taxon>Talaromyces</taxon>
        <taxon>Talaromyces sect. Islandici</taxon>
    </lineage>
</organism>
<feature type="transmembrane region" description="Helical" evidence="6">
    <location>
        <begin position="300"/>
        <end position="319"/>
    </location>
</feature>
<feature type="transmembrane region" description="Helical" evidence="6">
    <location>
        <begin position="125"/>
        <end position="146"/>
    </location>
</feature>
<dbReference type="PANTHER" id="PTHR23501:SF153">
    <property type="entry name" value="AFLATOXIN EFFLUX PUMP, PUTATIVE-RELATED"/>
    <property type="match status" value="1"/>
</dbReference>
<dbReference type="OrthoDB" id="10021397at2759"/>
<comment type="subcellular location">
    <subcellularLocation>
        <location evidence="1">Membrane</location>
        <topology evidence="1">Multi-pass membrane protein</topology>
    </subcellularLocation>
</comment>
<evidence type="ECO:0000313" key="8">
    <source>
        <dbReference type="Proteomes" id="UP000054383"/>
    </source>
</evidence>
<dbReference type="Proteomes" id="UP000054383">
    <property type="component" value="Unassembled WGS sequence"/>
</dbReference>
<feature type="transmembrane region" description="Helical" evidence="6">
    <location>
        <begin position="226"/>
        <end position="246"/>
    </location>
</feature>
<evidence type="ECO:0000256" key="3">
    <source>
        <dbReference type="ARBA" id="ARBA00022989"/>
    </source>
</evidence>
<dbReference type="InterPro" id="IPR011701">
    <property type="entry name" value="MFS"/>
</dbReference>
<name>A0A0U1M0K3_TALIS</name>
<feature type="compositionally biased region" description="Basic and acidic residues" evidence="5">
    <location>
        <begin position="22"/>
        <end position="31"/>
    </location>
</feature>
<dbReference type="OMA" id="VPDTHEY"/>
<keyword evidence="3 6" id="KW-1133">Transmembrane helix</keyword>
<feature type="transmembrane region" description="Helical" evidence="6">
    <location>
        <begin position="52"/>
        <end position="72"/>
    </location>
</feature>
<evidence type="ECO:0000313" key="7">
    <source>
        <dbReference type="EMBL" id="CRG89063.1"/>
    </source>
</evidence>
<dbReference type="InterPro" id="IPR036259">
    <property type="entry name" value="MFS_trans_sf"/>
</dbReference>
<keyword evidence="2 6" id="KW-0812">Transmembrane</keyword>
<gene>
    <name evidence="7" type="ORF">PISL3812_06098</name>
</gene>
<feature type="transmembrane region" description="Helical" evidence="6">
    <location>
        <begin position="92"/>
        <end position="113"/>
    </location>
</feature>
<feature type="transmembrane region" description="Helical" evidence="6">
    <location>
        <begin position="152"/>
        <end position="172"/>
    </location>
</feature>
<feature type="region of interest" description="Disordered" evidence="5">
    <location>
        <begin position="1"/>
        <end position="43"/>
    </location>
</feature>
<evidence type="ECO:0000256" key="4">
    <source>
        <dbReference type="ARBA" id="ARBA00023136"/>
    </source>
</evidence>
<keyword evidence="4 6" id="KW-0472">Membrane</keyword>
<proteinExistence type="predicted"/>
<keyword evidence="8" id="KW-1185">Reference proteome</keyword>
<sequence>MGLFTANKLQQLEEGSMTPPDKPSHQGEKEVSVAPPEPDVPDTHEYPTGLRLAAIIASIFIAMFLVALDKLIISTVTPTITNEFRALSEVGWAIAGLGAGGIQQGGLMLLVYAVPLAKRPQYQGLFGAVYGISSVIGPLVGGAFTSNVTWRWAFYINVPFGGVVLLFILVLLKVPRATASKDTPTWTQKLRQLDIEGVVPLLGGVICLCLTLQWGGFTYKWSDGRIIALLTVAIALLFAFILIQIWRPKTATVPPRIFIQRSIFTGFWVSAMVGAHQTLLSYFLPIWFQTVKGVSAVRSGIDLLPMVVSLTISAILAGVGTQKSGYYTPFLILGASIAAAGAGLLTMLKIDTTQSQWIGYQIVYGFGLGACFQAPNMAAQTVLPRNEVSISGVNVTLEQIEAGGITGLFKIIPPQYHTAVLQAYNTSLRADSVAAVVITCLSVLGSLGMEWRSVKNRQDRPNVDLMTRENNTGEEAP</sequence>
<protein>
    <submittedName>
        <fullName evidence="7">Putative HC-toxin efflux carrier TOXA</fullName>
    </submittedName>
</protein>
<dbReference type="Pfam" id="PF07690">
    <property type="entry name" value="MFS_1"/>
    <property type="match status" value="1"/>
</dbReference>
<feature type="transmembrane region" description="Helical" evidence="6">
    <location>
        <begin position="267"/>
        <end position="288"/>
    </location>
</feature>
<evidence type="ECO:0000256" key="2">
    <source>
        <dbReference type="ARBA" id="ARBA00022692"/>
    </source>
</evidence>
<evidence type="ECO:0000256" key="6">
    <source>
        <dbReference type="SAM" id="Phobius"/>
    </source>
</evidence>
<dbReference type="PANTHER" id="PTHR23501">
    <property type="entry name" value="MAJOR FACILITATOR SUPERFAMILY"/>
    <property type="match status" value="1"/>
</dbReference>
<feature type="transmembrane region" description="Helical" evidence="6">
    <location>
        <begin position="193"/>
        <end position="214"/>
    </location>
</feature>
<dbReference type="GO" id="GO:0005886">
    <property type="term" value="C:plasma membrane"/>
    <property type="evidence" value="ECO:0007669"/>
    <property type="project" value="TreeGrafter"/>
</dbReference>